<feature type="domain" description="NB-ARC" evidence="6">
    <location>
        <begin position="151"/>
        <end position="241"/>
    </location>
</feature>
<proteinExistence type="inferred from homology"/>
<dbReference type="InterPro" id="IPR042197">
    <property type="entry name" value="Apaf_helical"/>
</dbReference>
<dbReference type="Proteomes" id="UP000288805">
    <property type="component" value="Unassembled WGS sequence"/>
</dbReference>
<evidence type="ECO:0000259" key="8">
    <source>
        <dbReference type="Pfam" id="PF23598"/>
    </source>
</evidence>
<dbReference type="AlphaFoldDB" id="A0A438FW82"/>
<dbReference type="Gene3D" id="1.10.8.430">
    <property type="entry name" value="Helical domain of apoptotic protease-activating factors"/>
    <property type="match status" value="1"/>
</dbReference>
<dbReference type="GO" id="GO:0006952">
    <property type="term" value="P:defense response"/>
    <property type="evidence" value="ECO:0007669"/>
    <property type="project" value="UniProtKB-KW"/>
</dbReference>
<dbReference type="EMBL" id="QGNW01000724">
    <property type="protein sequence ID" value="RVW64204.1"/>
    <property type="molecule type" value="Genomic_DNA"/>
</dbReference>
<dbReference type="SUPFAM" id="SSF52058">
    <property type="entry name" value="L domain-like"/>
    <property type="match status" value="1"/>
</dbReference>
<evidence type="ECO:0000259" key="6">
    <source>
        <dbReference type="Pfam" id="PF00931"/>
    </source>
</evidence>
<evidence type="ECO:0000256" key="3">
    <source>
        <dbReference type="ARBA" id="ARBA00022741"/>
    </source>
</evidence>
<dbReference type="PANTHER" id="PTHR33463:SF179">
    <property type="entry name" value="NB-ARC DOMAIN-CONTAINING PROTEIN"/>
    <property type="match status" value="1"/>
</dbReference>
<dbReference type="InterPro" id="IPR057135">
    <property type="entry name" value="At4g27190-like_LRR"/>
</dbReference>
<dbReference type="SUPFAM" id="SSF52540">
    <property type="entry name" value="P-loop containing nucleoside triphosphate hydrolases"/>
    <property type="match status" value="1"/>
</dbReference>
<evidence type="ECO:0000313" key="9">
    <source>
        <dbReference type="EMBL" id="RVW64204.1"/>
    </source>
</evidence>
<gene>
    <name evidence="9" type="primary">VvCHDp000209_3</name>
    <name evidence="9" type="ORF">CK203_046381</name>
</gene>
<name>A0A438FW82_VITVI</name>
<protein>
    <submittedName>
        <fullName evidence="9">Putative disease resistance protein</fullName>
    </submittedName>
</protein>
<dbReference type="InterPro" id="IPR050905">
    <property type="entry name" value="Plant_NBS-LRR"/>
</dbReference>
<keyword evidence="5" id="KW-0067">ATP-binding</keyword>
<dbReference type="Pfam" id="PF23247">
    <property type="entry name" value="LRR_RPS2"/>
    <property type="match status" value="1"/>
</dbReference>
<evidence type="ECO:0000256" key="1">
    <source>
        <dbReference type="ARBA" id="ARBA00008894"/>
    </source>
</evidence>
<reference evidence="9 10" key="1">
    <citation type="journal article" date="2018" name="PLoS Genet.">
        <title>Population sequencing reveals clonal diversity and ancestral inbreeding in the grapevine cultivar Chardonnay.</title>
        <authorList>
            <person name="Roach M.J."/>
            <person name="Johnson D.L."/>
            <person name="Bohlmann J."/>
            <person name="van Vuuren H.J."/>
            <person name="Jones S.J."/>
            <person name="Pretorius I.S."/>
            <person name="Schmidt S.A."/>
            <person name="Borneman A.R."/>
        </authorList>
    </citation>
    <scope>NUCLEOTIDE SEQUENCE [LARGE SCALE GENOMIC DNA]</scope>
    <source>
        <strain evidence="10">cv. Chardonnay</strain>
        <tissue evidence="9">Leaf</tissue>
    </source>
</reference>
<dbReference type="Gene3D" id="3.80.10.10">
    <property type="entry name" value="Ribonuclease Inhibitor"/>
    <property type="match status" value="2"/>
</dbReference>
<accession>A0A438FW82</accession>
<dbReference type="Pfam" id="PF23598">
    <property type="entry name" value="LRR_14"/>
    <property type="match status" value="1"/>
</dbReference>
<keyword evidence="4" id="KW-0611">Plant defense</keyword>
<evidence type="ECO:0000256" key="5">
    <source>
        <dbReference type="ARBA" id="ARBA00022840"/>
    </source>
</evidence>
<evidence type="ECO:0000256" key="2">
    <source>
        <dbReference type="ARBA" id="ARBA00022737"/>
    </source>
</evidence>
<feature type="domain" description="Disease resistance protein At4g27190-like leucine-rich repeats" evidence="7">
    <location>
        <begin position="679"/>
        <end position="772"/>
    </location>
</feature>
<dbReference type="InterPro" id="IPR032675">
    <property type="entry name" value="LRR_dom_sf"/>
</dbReference>
<dbReference type="InterPro" id="IPR027417">
    <property type="entry name" value="P-loop_NTPase"/>
</dbReference>
<dbReference type="GO" id="GO:0043531">
    <property type="term" value="F:ADP binding"/>
    <property type="evidence" value="ECO:0007669"/>
    <property type="project" value="InterPro"/>
</dbReference>
<evidence type="ECO:0000259" key="7">
    <source>
        <dbReference type="Pfam" id="PF23247"/>
    </source>
</evidence>
<keyword evidence="2" id="KW-0677">Repeat</keyword>
<dbReference type="GO" id="GO:0005524">
    <property type="term" value="F:ATP binding"/>
    <property type="evidence" value="ECO:0007669"/>
    <property type="project" value="UniProtKB-KW"/>
</dbReference>
<feature type="domain" description="Disease resistance R13L4/SHOC-2-like LRR" evidence="8">
    <location>
        <begin position="473"/>
        <end position="586"/>
    </location>
</feature>
<evidence type="ECO:0000313" key="10">
    <source>
        <dbReference type="Proteomes" id="UP000288805"/>
    </source>
</evidence>
<dbReference type="Pfam" id="PF00931">
    <property type="entry name" value="NB-ARC"/>
    <property type="match status" value="1"/>
</dbReference>
<evidence type="ECO:0000256" key="4">
    <source>
        <dbReference type="ARBA" id="ARBA00022821"/>
    </source>
</evidence>
<dbReference type="InterPro" id="IPR055414">
    <property type="entry name" value="LRR_R13L4/SHOC2-like"/>
</dbReference>
<dbReference type="PANTHER" id="PTHR33463">
    <property type="entry name" value="NB-ARC DOMAIN-CONTAINING PROTEIN-RELATED"/>
    <property type="match status" value="1"/>
</dbReference>
<sequence>MELQKGLIIYSCINALLKTLNKMKDNVCFILSYPPINSMNKERHIGWIRDVLEINHRVRELKTSSKKKEKNVLKVVPSEITRLLDHSVSDIKARVPEDNIWTISRSGPMFLSAYERNLLNLVTDFTIRQLLEYIELVEFRSIAISVIDDTSLMSRLENLPRIREMFNIVIQVNASSYSTIEGIEHSISRELGLSTSSRQEVDEFLKSKSFLILLNDVDRRIKLDNVGTNWWDSKNNQKIIFGLGPWDDGYMIVDLYIIMQDHLSSWNLFCSIVGEAMGSWRIAKHVFKRCCGHLLAIVLMARALRGVESVQIWKHASHALDLLPTSQTEDRILFNALAFILPLLGIADECLKYCAFYLDSEGTYRVDLIESWMEHKFIRTFDEGKKIVQKLVNVCLLESCGNGDLVRMRDEIRKEFLNLFKTKMNPMLLELGGRGLTEVPKNAAWEKVSEIRLMNNKISKLPDNPNCPTLKVVNSIFMELPPEIGELSHLEVLDLEGTEIIDLPATIGKLTNLRCLKVSFYGYNNSSRKNHHSDRVIPQNVISSLLQLEELSIDVNPNDERWDVTVKDIIEEVCSLNRLDSVKLYMPEIVLLNDLRNESSQINLSCMQFRFTVGSHMKRIISRVPPEPAAKFEEQESCLKYVNGKGVPNEIKEILQHATAFFLDRHLTVTSLSEFGIENMKNLKFCILGECNEIQTIGDVDDDKVVVLGSLEYLNLYYMKNLRSIWTGPYGCGFLYSLKALELCSCPQLTTIFTLELVKNLKNLEELVVEDCPEINTIVTYEVPAADVRPWTMYLPKLKKISLHYMPKLVSISGGLWIAPSLEWLSFYDCPSLKTLYPEEVSSGELKVVIGEADWWCALKWNQSSWFQPRNLDAIFAPIERDRDLITQLAEINDQH</sequence>
<comment type="similarity">
    <text evidence="1">Belongs to the disease resistance NB-LRR family.</text>
</comment>
<dbReference type="InterPro" id="IPR002182">
    <property type="entry name" value="NB-ARC"/>
</dbReference>
<keyword evidence="3" id="KW-0547">Nucleotide-binding</keyword>
<comment type="caution">
    <text evidence="9">The sequence shown here is derived from an EMBL/GenBank/DDBJ whole genome shotgun (WGS) entry which is preliminary data.</text>
</comment>
<organism evidence="9 10">
    <name type="scientific">Vitis vinifera</name>
    <name type="common">Grape</name>
    <dbReference type="NCBI Taxonomy" id="29760"/>
    <lineage>
        <taxon>Eukaryota</taxon>
        <taxon>Viridiplantae</taxon>
        <taxon>Streptophyta</taxon>
        <taxon>Embryophyta</taxon>
        <taxon>Tracheophyta</taxon>
        <taxon>Spermatophyta</taxon>
        <taxon>Magnoliopsida</taxon>
        <taxon>eudicotyledons</taxon>
        <taxon>Gunneridae</taxon>
        <taxon>Pentapetalae</taxon>
        <taxon>rosids</taxon>
        <taxon>Vitales</taxon>
        <taxon>Vitaceae</taxon>
        <taxon>Viteae</taxon>
        <taxon>Vitis</taxon>
    </lineage>
</organism>